<protein>
    <submittedName>
        <fullName evidence="2">ABC transporter substrate-binding protein</fullName>
    </submittedName>
</protein>
<dbReference type="EMBL" id="JBHRYN010000003">
    <property type="protein sequence ID" value="MFC3700130.1"/>
    <property type="molecule type" value="Genomic_DNA"/>
</dbReference>
<comment type="caution">
    <text evidence="2">The sequence shown here is derived from an EMBL/GenBank/DDBJ whole genome shotgun (WGS) entry which is preliminary data.</text>
</comment>
<dbReference type="PIRSF" id="PIRSF029172">
    <property type="entry name" value="UCP029172_ABC_sbc_YnjB"/>
    <property type="match status" value="1"/>
</dbReference>
<keyword evidence="3" id="KW-1185">Reference proteome</keyword>
<dbReference type="SUPFAM" id="SSF53850">
    <property type="entry name" value="Periplasmic binding protein-like II"/>
    <property type="match status" value="1"/>
</dbReference>
<dbReference type="InterPro" id="IPR027020">
    <property type="entry name" value="YnjB"/>
</dbReference>
<dbReference type="PANTHER" id="PTHR42779:SF1">
    <property type="entry name" value="PROTEIN YNJB"/>
    <property type="match status" value="1"/>
</dbReference>
<evidence type="ECO:0000313" key="2">
    <source>
        <dbReference type="EMBL" id="MFC3700130.1"/>
    </source>
</evidence>
<organism evidence="2 3">
    <name type="scientific">Reinekea marina</name>
    <dbReference type="NCBI Taxonomy" id="1310421"/>
    <lineage>
        <taxon>Bacteria</taxon>
        <taxon>Pseudomonadati</taxon>
        <taxon>Pseudomonadota</taxon>
        <taxon>Gammaproteobacteria</taxon>
        <taxon>Oceanospirillales</taxon>
        <taxon>Saccharospirillaceae</taxon>
        <taxon>Reinekea</taxon>
    </lineage>
</organism>
<feature type="chain" id="PRO_5046949259" evidence="1">
    <location>
        <begin position="24"/>
        <end position="399"/>
    </location>
</feature>
<proteinExistence type="predicted"/>
<dbReference type="Proteomes" id="UP001595710">
    <property type="component" value="Unassembled WGS sequence"/>
</dbReference>
<dbReference type="NCBIfam" id="NF008633">
    <property type="entry name" value="PRK11622.1"/>
    <property type="match status" value="1"/>
</dbReference>
<dbReference type="Pfam" id="PF13416">
    <property type="entry name" value="SBP_bac_8"/>
    <property type="match status" value="1"/>
</dbReference>
<reference evidence="3" key="1">
    <citation type="journal article" date="2019" name="Int. J. Syst. Evol. Microbiol.">
        <title>The Global Catalogue of Microorganisms (GCM) 10K type strain sequencing project: providing services to taxonomists for standard genome sequencing and annotation.</title>
        <authorList>
            <consortium name="The Broad Institute Genomics Platform"/>
            <consortium name="The Broad Institute Genome Sequencing Center for Infectious Disease"/>
            <person name="Wu L."/>
            <person name="Ma J."/>
        </authorList>
    </citation>
    <scope>NUCLEOTIDE SEQUENCE [LARGE SCALE GENOMIC DNA]</scope>
    <source>
        <strain evidence="3">CECT 8288</strain>
    </source>
</reference>
<evidence type="ECO:0000256" key="1">
    <source>
        <dbReference type="SAM" id="SignalP"/>
    </source>
</evidence>
<feature type="signal peptide" evidence="1">
    <location>
        <begin position="1"/>
        <end position="23"/>
    </location>
</feature>
<dbReference type="RefSeq" id="WP_377361898.1">
    <property type="nucleotide sequence ID" value="NZ_JBHRYN010000003.1"/>
</dbReference>
<evidence type="ECO:0000313" key="3">
    <source>
        <dbReference type="Proteomes" id="UP001595710"/>
    </source>
</evidence>
<name>A0ABV7WNN1_9GAMM</name>
<accession>A0ABV7WNN1</accession>
<dbReference type="InterPro" id="IPR006059">
    <property type="entry name" value="SBP"/>
</dbReference>
<dbReference type="Gene3D" id="3.40.190.10">
    <property type="entry name" value="Periplasmic binding protein-like II"/>
    <property type="match status" value="2"/>
</dbReference>
<dbReference type="PANTHER" id="PTHR42779">
    <property type="entry name" value="PROTEIN YNJB"/>
    <property type="match status" value="1"/>
</dbReference>
<gene>
    <name evidence="2" type="ORF">ACFOND_00645</name>
</gene>
<keyword evidence="1" id="KW-0732">Signal</keyword>
<sequence>MSIKTLAQLCIAGTLFSATSLFAQDWSDIEQKAQGQTVYFHAWGGSETINDYIRWAGEQVKKSHDVTLKHVRVTETGNVVSQVLSEKTAGKLTEGAVDLVWINGENFRAMKQNGLLLGAFTQKLPNYAYVDTENKPTTLFDFTTSVDNMEAPWGMAQLVFMYDTEQVSQPPKNMNQLLNYAEQNPGRVTYPAPPSFYGTTFIKQALLELTDNKEALYAPVAVSDFDTVTAPLWNYLDALHPHMWGQGKTFASGAPQMKQLLNDGELDISLSFNPNDASNAIATGELPESIRTYVHDGGSIGNTHFVTIPFNSSNSAGAMVVANFLMSPVAQARKADPSIWGDPTVLSTQKLNAEDKALFESLPLGQATLSDEELGSVLREPHTSWVEALEKAWLARYAN</sequence>